<evidence type="ECO:0000256" key="1">
    <source>
        <dbReference type="ARBA" id="ARBA00004123"/>
    </source>
</evidence>
<evidence type="ECO:0000313" key="8">
    <source>
        <dbReference type="EMBL" id="KAJ4851139.1"/>
    </source>
</evidence>
<keyword evidence="5" id="KW-0539">Nucleus</keyword>
<dbReference type="Pfam" id="PF23132">
    <property type="entry name" value="DUF7049"/>
    <property type="match status" value="1"/>
</dbReference>
<keyword evidence="6" id="KW-0175">Coiled coil</keyword>
<name>A0A9Q0GMA6_9ROSI</name>
<evidence type="ECO:0000313" key="9">
    <source>
        <dbReference type="Proteomes" id="UP001141552"/>
    </source>
</evidence>
<protein>
    <recommendedName>
        <fullName evidence="7">BHLH domain-containing protein</fullName>
    </recommendedName>
</protein>
<dbReference type="GO" id="GO:0005634">
    <property type="term" value="C:nucleus"/>
    <property type="evidence" value="ECO:0007669"/>
    <property type="project" value="UniProtKB-SubCell"/>
</dbReference>
<dbReference type="PANTHER" id="PTHR46665:SF1">
    <property type="entry name" value="SPERMATOGENESIS- AND OOGENESIS-SPECIFIC BASIC HELIX-LOOP-HELIX-CONTAINING PROTEIN 1"/>
    <property type="match status" value="1"/>
</dbReference>
<feature type="coiled-coil region" evidence="6">
    <location>
        <begin position="434"/>
        <end position="468"/>
    </location>
</feature>
<evidence type="ECO:0000256" key="2">
    <source>
        <dbReference type="ARBA" id="ARBA00023015"/>
    </source>
</evidence>
<dbReference type="InterPro" id="IPR036638">
    <property type="entry name" value="HLH_DNA-bd_sf"/>
</dbReference>
<gene>
    <name evidence="8" type="ORF">Tsubulata_003221</name>
</gene>
<dbReference type="GO" id="GO:0046983">
    <property type="term" value="F:protein dimerization activity"/>
    <property type="evidence" value="ECO:0007669"/>
    <property type="project" value="InterPro"/>
</dbReference>
<dbReference type="Pfam" id="PF00010">
    <property type="entry name" value="HLH"/>
    <property type="match status" value="1"/>
</dbReference>
<dbReference type="Pfam" id="PF23133">
    <property type="entry name" value="DUF7050"/>
    <property type="match status" value="1"/>
</dbReference>
<sequence length="549" mass="61421">IYILAMDAIFAVLSEVERTNILRIIMQSFGSSYICLWSNFPHSSNFLFFLDGYYQEESAQPSSSSGTSAARHFDEYRREPLLAVNNHVPGYAFLNSRPYIELRQVELQSMASTDAQRRFYQEARIKFNIEHEMRNWFPEDFSRQSPAKELSLAADHPNIPTSSSSSLRSLSLSMDSPESSSLLFNVPNTSIIAESLAQVEPSPLPQIPIPSTCPLQAMHNLQQAISTTNPLQEAILPLLCQAPSTSSTPGQQATQSSQAATVRTSSSILQQTMHEFALAQRNIALPTREREEEAITRAILAVLTSPPMTGVSSATSSSSSTSTHRFSHVYRVSQGATAFKRYGTSASAPRAPPAVGLRRQSMLSRALAYYRGLNNARRQQMQAARPTSTQMHHMISERKRREKINESFQALRSLLPPESKKDKASVLTRTRDYLTSLKAQVEELVRKNQQLEAQLAKASKEAVPASERLDVRVTHVPESTSEQQFVDLQVTVRGENPILDMVIRILEFLKQVQDVNVISVEARTVVAESNSYNRVTLRLNIENFVEMVK</sequence>
<dbReference type="Gene3D" id="4.10.280.10">
    <property type="entry name" value="Helix-loop-helix DNA-binding domain"/>
    <property type="match status" value="1"/>
</dbReference>
<evidence type="ECO:0000259" key="7">
    <source>
        <dbReference type="PROSITE" id="PS50888"/>
    </source>
</evidence>
<dbReference type="InterPro" id="IPR044658">
    <property type="entry name" value="bHLH92/bHLH041-like"/>
</dbReference>
<comment type="caution">
    <text evidence="8">The sequence shown here is derived from an EMBL/GenBank/DDBJ whole genome shotgun (WGS) entry which is preliminary data.</text>
</comment>
<reference evidence="8" key="2">
    <citation type="journal article" date="2023" name="Plants (Basel)">
        <title>Annotation of the Turnera subulata (Passifloraceae) Draft Genome Reveals the S-Locus Evolved after the Divergence of Turneroideae from Passifloroideae in a Stepwise Manner.</title>
        <authorList>
            <person name="Henning P.M."/>
            <person name="Roalson E.H."/>
            <person name="Mir W."/>
            <person name="McCubbin A.G."/>
            <person name="Shore J.S."/>
        </authorList>
    </citation>
    <scope>NUCLEOTIDE SEQUENCE</scope>
    <source>
        <strain evidence="8">F60SS</strain>
    </source>
</reference>
<dbReference type="Proteomes" id="UP001141552">
    <property type="component" value="Unassembled WGS sequence"/>
</dbReference>
<evidence type="ECO:0000256" key="3">
    <source>
        <dbReference type="ARBA" id="ARBA00023125"/>
    </source>
</evidence>
<dbReference type="InterPro" id="IPR055478">
    <property type="entry name" value="DUF7050"/>
</dbReference>
<dbReference type="InterPro" id="IPR045239">
    <property type="entry name" value="bHLH95_bHLH"/>
</dbReference>
<keyword evidence="3" id="KW-0238">DNA-binding</keyword>
<proteinExistence type="predicted"/>
<dbReference type="PANTHER" id="PTHR46665">
    <property type="entry name" value="TRANSCRIPTION FACTOR BHLH041-RELATED-RELATED"/>
    <property type="match status" value="1"/>
</dbReference>
<keyword evidence="9" id="KW-1185">Reference proteome</keyword>
<evidence type="ECO:0000256" key="6">
    <source>
        <dbReference type="SAM" id="Coils"/>
    </source>
</evidence>
<dbReference type="GO" id="GO:0003677">
    <property type="term" value="F:DNA binding"/>
    <property type="evidence" value="ECO:0007669"/>
    <property type="project" value="UniProtKB-KW"/>
</dbReference>
<organism evidence="8 9">
    <name type="scientific">Turnera subulata</name>
    <dbReference type="NCBI Taxonomy" id="218843"/>
    <lineage>
        <taxon>Eukaryota</taxon>
        <taxon>Viridiplantae</taxon>
        <taxon>Streptophyta</taxon>
        <taxon>Embryophyta</taxon>
        <taxon>Tracheophyta</taxon>
        <taxon>Spermatophyta</taxon>
        <taxon>Magnoliopsida</taxon>
        <taxon>eudicotyledons</taxon>
        <taxon>Gunneridae</taxon>
        <taxon>Pentapetalae</taxon>
        <taxon>rosids</taxon>
        <taxon>fabids</taxon>
        <taxon>Malpighiales</taxon>
        <taxon>Passifloraceae</taxon>
        <taxon>Turnera</taxon>
    </lineage>
</organism>
<dbReference type="InterPro" id="IPR055477">
    <property type="entry name" value="DUF7049"/>
</dbReference>
<dbReference type="OrthoDB" id="5778525at2759"/>
<feature type="domain" description="BHLH" evidence="7">
    <location>
        <begin position="388"/>
        <end position="437"/>
    </location>
</feature>
<dbReference type="CDD" id="cd11393">
    <property type="entry name" value="bHLH_AtbHLH_like"/>
    <property type="match status" value="1"/>
</dbReference>
<comment type="subcellular location">
    <subcellularLocation>
        <location evidence="1">Nucleus</location>
    </subcellularLocation>
</comment>
<keyword evidence="4" id="KW-0804">Transcription</keyword>
<evidence type="ECO:0000256" key="5">
    <source>
        <dbReference type="ARBA" id="ARBA00023242"/>
    </source>
</evidence>
<dbReference type="EMBL" id="JAKUCV010000119">
    <property type="protein sequence ID" value="KAJ4851139.1"/>
    <property type="molecule type" value="Genomic_DNA"/>
</dbReference>
<accession>A0A9Q0GMA6</accession>
<dbReference type="PROSITE" id="PS50888">
    <property type="entry name" value="BHLH"/>
    <property type="match status" value="1"/>
</dbReference>
<reference evidence="8" key="1">
    <citation type="submission" date="2022-02" db="EMBL/GenBank/DDBJ databases">
        <authorList>
            <person name="Henning P.M."/>
            <person name="McCubbin A.G."/>
            <person name="Shore J.S."/>
        </authorList>
    </citation>
    <scope>NUCLEOTIDE SEQUENCE</scope>
    <source>
        <strain evidence="8">F60SS</strain>
        <tissue evidence="8">Leaves</tissue>
    </source>
</reference>
<evidence type="ECO:0000256" key="4">
    <source>
        <dbReference type="ARBA" id="ARBA00023163"/>
    </source>
</evidence>
<dbReference type="InterPro" id="IPR011598">
    <property type="entry name" value="bHLH_dom"/>
</dbReference>
<feature type="non-terminal residue" evidence="8">
    <location>
        <position position="1"/>
    </location>
</feature>
<keyword evidence="2" id="KW-0805">Transcription regulation</keyword>
<dbReference type="SMART" id="SM00353">
    <property type="entry name" value="HLH"/>
    <property type="match status" value="1"/>
</dbReference>
<dbReference type="SUPFAM" id="SSF47459">
    <property type="entry name" value="HLH, helix-loop-helix DNA-binding domain"/>
    <property type="match status" value="1"/>
</dbReference>
<dbReference type="AlphaFoldDB" id="A0A9Q0GMA6"/>